<evidence type="ECO:0000313" key="1">
    <source>
        <dbReference type="EMBL" id="KAG0001255.1"/>
    </source>
</evidence>
<evidence type="ECO:0000313" key="2">
    <source>
        <dbReference type="Proteomes" id="UP000749646"/>
    </source>
</evidence>
<protein>
    <submittedName>
        <fullName evidence="1">Uncharacterized protein</fullName>
    </submittedName>
</protein>
<accession>A0A9P6MHD9</accession>
<reference evidence="1" key="1">
    <citation type="journal article" date="2020" name="Fungal Divers.">
        <title>Resolving the Mortierellaceae phylogeny through synthesis of multi-gene phylogenetics and phylogenomics.</title>
        <authorList>
            <person name="Vandepol N."/>
            <person name="Liber J."/>
            <person name="Desiro A."/>
            <person name="Na H."/>
            <person name="Kennedy M."/>
            <person name="Barry K."/>
            <person name="Grigoriev I.V."/>
            <person name="Miller A.N."/>
            <person name="O'Donnell K."/>
            <person name="Stajich J.E."/>
            <person name="Bonito G."/>
        </authorList>
    </citation>
    <scope>NUCLEOTIDE SEQUENCE</scope>
    <source>
        <strain evidence="1">MES-2147</strain>
    </source>
</reference>
<proteinExistence type="predicted"/>
<keyword evidence="2" id="KW-1185">Reference proteome</keyword>
<feature type="non-terminal residue" evidence="1">
    <location>
        <position position="152"/>
    </location>
</feature>
<comment type="caution">
    <text evidence="1">The sequence shown here is derived from an EMBL/GenBank/DDBJ whole genome shotgun (WGS) entry which is preliminary data.</text>
</comment>
<name>A0A9P6MHD9_9FUNG</name>
<sequence length="152" mass="17507">MSDKYERWGSDEVDILKSFINSIIPIDTRRRHEIVAELNRHRLAQNKSPRTPGSIISKLTRLQSSEQGLLLPGPFDTDDAQEAVSVSARLVENELVMITKGRHIAEVQEELLARKRVYFEEREEILRRRMVEEANNESVLQAIAQTEQELIA</sequence>
<dbReference type="Proteomes" id="UP000749646">
    <property type="component" value="Unassembled WGS sequence"/>
</dbReference>
<dbReference type="EMBL" id="JAAAHW010000548">
    <property type="protein sequence ID" value="KAG0001255.1"/>
    <property type="molecule type" value="Genomic_DNA"/>
</dbReference>
<organism evidence="1 2">
    <name type="scientific">Modicella reniformis</name>
    <dbReference type="NCBI Taxonomy" id="1440133"/>
    <lineage>
        <taxon>Eukaryota</taxon>
        <taxon>Fungi</taxon>
        <taxon>Fungi incertae sedis</taxon>
        <taxon>Mucoromycota</taxon>
        <taxon>Mortierellomycotina</taxon>
        <taxon>Mortierellomycetes</taxon>
        <taxon>Mortierellales</taxon>
        <taxon>Mortierellaceae</taxon>
        <taxon>Modicella</taxon>
    </lineage>
</organism>
<dbReference type="AlphaFoldDB" id="A0A9P6MHD9"/>
<gene>
    <name evidence="1" type="ORF">BGZ65_003644</name>
</gene>